<organism evidence="1 2">
    <name type="scientific">Aquimarina litoralis</name>
    <dbReference type="NCBI Taxonomy" id="584605"/>
    <lineage>
        <taxon>Bacteria</taxon>
        <taxon>Pseudomonadati</taxon>
        <taxon>Bacteroidota</taxon>
        <taxon>Flavobacteriia</taxon>
        <taxon>Flavobacteriales</taxon>
        <taxon>Flavobacteriaceae</taxon>
        <taxon>Aquimarina</taxon>
    </lineage>
</organism>
<evidence type="ECO:0000313" key="1">
    <source>
        <dbReference type="EMBL" id="GAA0724811.1"/>
    </source>
</evidence>
<proteinExistence type="predicted"/>
<protein>
    <recommendedName>
        <fullName evidence="3">Lipoprotein</fullName>
    </recommendedName>
</protein>
<comment type="caution">
    <text evidence="1">The sequence shown here is derived from an EMBL/GenBank/DDBJ whole genome shotgun (WGS) entry which is preliminary data.</text>
</comment>
<gene>
    <name evidence="1" type="ORF">GCM10009430_29630</name>
</gene>
<evidence type="ECO:0000313" key="2">
    <source>
        <dbReference type="Proteomes" id="UP001501758"/>
    </source>
</evidence>
<reference evidence="2" key="1">
    <citation type="journal article" date="2019" name="Int. J. Syst. Evol. Microbiol.">
        <title>The Global Catalogue of Microorganisms (GCM) 10K type strain sequencing project: providing services to taxonomists for standard genome sequencing and annotation.</title>
        <authorList>
            <consortium name="The Broad Institute Genomics Platform"/>
            <consortium name="The Broad Institute Genome Sequencing Center for Infectious Disease"/>
            <person name="Wu L."/>
            <person name="Ma J."/>
        </authorList>
    </citation>
    <scope>NUCLEOTIDE SEQUENCE [LARGE SCALE GENOMIC DNA]</scope>
    <source>
        <strain evidence="2">JCM 15974</strain>
    </source>
</reference>
<evidence type="ECO:0008006" key="3">
    <source>
        <dbReference type="Google" id="ProtNLM"/>
    </source>
</evidence>
<sequence length="237" mass="27902">MNKTILLLFSIIVFASCGNDKKPRVVYDTDPNKETTELKKDSTLIEAADLPVQIDSTNYLIHPIGYLKVYGSRSKISFRSNYENTNFVLSRHSNYEITGKLTNLKFQHIDSEKMIPLTEKTLIITSVRFLKEVFDRTKSKYLLYKVIDQDTNKDQKLNHQDITSLYISKIDGSDFIKLTPDYEELINWKILTSKNRLYIKTVQDKNKDGEFDKTDEIHYQYLDLQDKNWEIKYYNPL</sequence>
<dbReference type="Proteomes" id="UP001501758">
    <property type="component" value="Unassembled WGS sequence"/>
</dbReference>
<dbReference type="RefSeq" id="WP_343913083.1">
    <property type="nucleotide sequence ID" value="NZ_BAAAGE010000003.1"/>
</dbReference>
<dbReference type="EMBL" id="BAAAGE010000003">
    <property type="protein sequence ID" value="GAA0724811.1"/>
    <property type="molecule type" value="Genomic_DNA"/>
</dbReference>
<dbReference type="PROSITE" id="PS51257">
    <property type="entry name" value="PROKAR_LIPOPROTEIN"/>
    <property type="match status" value="1"/>
</dbReference>
<name>A0ABP3U9U5_9FLAO</name>
<accession>A0ABP3U9U5</accession>
<keyword evidence="2" id="KW-1185">Reference proteome</keyword>